<gene>
    <name evidence="2" type="ORF">SAMN04487965_1721</name>
</gene>
<proteinExistence type="predicted"/>
<dbReference type="OrthoDB" id="5516623at2"/>
<dbReference type="EMBL" id="FQVA01000001">
    <property type="protein sequence ID" value="SHF24276.1"/>
    <property type="molecule type" value="Genomic_DNA"/>
</dbReference>
<feature type="transmembrane region" description="Helical" evidence="1">
    <location>
        <begin position="54"/>
        <end position="75"/>
    </location>
</feature>
<protein>
    <recommendedName>
        <fullName evidence="4">Membrane domain of glycerophosphoryl diester phosphodiesterase</fullName>
    </recommendedName>
</protein>
<keyword evidence="1" id="KW-0472">Membrane</keyword>
<dbReference type="STRING" id="494016.SAMN04487965_1721"/>
<evidence type="ECO:0008006" key="4">
    <source>
        <dbReference type="Google" id="ProtNLM"/>
    </source>
</evidence>
<keyword evidence="1" id="KW-0812">Transmembrane</keyword>
<keyword evidence="1" id="KW-1133">Transmembrane helix</keyword>
<name>A0A1M5A2W8_9GAMM</name>
<feature type="transmembrane region" description="Helical" evidence="1">
    <location>
        <begin position="163"/>
        <end position="181"/>
    </location>
</feature>
<dbReference type="RefSeq" id="WP_073273640.1">
    <property type="nucleotide sequence ID" value="NZ_FQVA01000001.1"/>
</dbReference>
<feature type="transmembrane region" description="Helical" evidence="1">
    <location>
        <begin position="193"/>
        <end position="213"/>
    </location>
</feature>
<dbReference type="PANTHER" id="PTHR40076:SF1">
    <property type="entry name" value="MEMBRANE PROTEIN"/>
    <property type="match status" value="1"/>
</dbReference>
<organism evidence="2 3">
    <name type="scientific">Microbulbifer donghaiensis</name>
    <dbReference type="NCBI Taxonomy" id="494016"/>
    <lineage>
        <taxon>Bacteria</taxon>
        <taxon>Pseudomonadati</taxon>
        <taxon>Pseudomonadota</taxon>
        <taxon>Gammaproteobacteria</taxon>
        <taxon>Cellvibrionales</taxon>
        <taxon>Microbulbiferaceae</taxon>
        <taxon>Microbulbifer</taxon>
    </lineage>
</organism>
<evidence type="ECO:0000313" key="2">
    <source>
        <dbReference type="EMBL" id="SHF24276.1"/>
    </source>
</evidence>
<feature type="transmembrane region" description="Helical" evidence="1">
    <location>
        <begin position="95"/>
        <end position="117"/>
    </location>
</feature>
<dbReference type="AlphaFoldDB" id="A0A1M5A2W8"/>
<dbReference type="Proteomes" id="UP000184170">
    <property type="component" value="Unassembled WGS sequence"/>
</dbReference>
<dbReference type="InterPro" id="IPR010380">
    <property type="entry name" value="DUF975"/>
</dbReference>
<dbReference type="PANTHER" id="PTHR40076">
    <property type="entry name" value="MEMBRANE PROTEIN-RELATED"/>
    <property type="match status" value="1"/>
</dbReference>
<evidence type="ECO:0000313" key="3">
    <source>
        <dbReference type="Proteomes" id="UP000184170"/>
    </source>
</evidence>
<keyword evidence="3" id="KW-1185">Reference proteome</keyword>
<accession>A0A1M5A2W8</accession>
<feature type="transmembrane region" description="Helical" evidence="1">
    <location>
        <begin position="137"/>
        <end position="157"/>
    </location>
</feature>
<sequence length="248" mass="26755">MSDIYKAPEAQLTSGEEGGGYGSLERGVAGDYSISIGEIFGEAWRRTKGNKGTVWLAIILYIVAFVVVSFVAGMITGYSAFDIEQQANASFGSTILYQILVNLIAAPLTAGMMMIGIKIARDEKTSATEVFAHFDKLLPLVVANIIMSILVTIGIFLLVLPGIYLAVAYMLTLPLIVDKNLGPWQALETSRKAITKHWFAFFGFLIVALLLYVAGALPLLIGLIWVLPLLAIAFGVVYRNVFGGPESA</sequence>
<evidence type="ECO:0000256" key="1">
    <source>
        <dbReference type="SAM" id="Phobius"/>
    </source>
</evidence>
<reference evidence="3" key="1">
    <citation type="submission" date="2016-11" db="EMBL/GenBank/DDBJ databases">
        <authorList>
            <person name="Varghese N."/>
            <person name="Submissions S."/>
        </authorList>
    </citation>
    <scope>NUCLEOTIDE SEQUENCE [LARGE SCALE GENOMIC DNA]</scope>
    <source>
        <strain evidence="3">CGMCC 1.7063</strain>
    </source>
</reference>
<feature type="transmembrane region" description="Helical" evidence="1">
    <location>
        <begin position="219"/>
        <end position="238"/>
    </location>
</feature>